<keyword evidence="5" id="KW-0539">Nucleus</keyword>
<dbReference type="GO" id="GO:0003677">
    <property type="term" value="F:DNA binding"/>
    <property type="evidence" value="ECO:0007669"/>
    <property type="project" value="UniProtKB-KW"/>
</dbReference>
<dbReference type="CDD" id="cd00018">
    <property type="entry name" value="AP2"/>
    <property type="match status" value="1"/>
</dbReference>
<keyword evidence="10" id="KW-1185">Reference proteome</keyword>
<gene>
    <name evidence="9" type="ORF">U9M48_026878</name>
</gene>
<dbReference type="Proteomes" id="UP001341281">
    <property type="component" value="Chromosome 06"/>
</dbReference>
<reference evidence="9 10" key="1">
    <citation type="submission" date="2024-02" db="EMBL/GenBank/DDBJ databases">
        <title>High-quality chromosome-scale genome assembly of Pensacola bahiagrass (Paspalum notatum Flugge var. saurae).</title>
        <authorList>
            <person name="Vega J.M."/>
            <person name="Podio M."/>
            <person name="Orjuela J."/>
            <person name="Siena L.A."/>
            <person name="Pessino S.C."/>
            <person name="Combes M.C."/>
            <person name="Mariac C."/>
            <person name="Albertini E."/>
            <person name="Pupilli F."/>
            <person name="Ortiz J.P.A."/>
            <person name="Leblanc O."/>
        </authorList>
    </citation>
    <scope>NUCLEOTIDE SEQUENCE [LARGE SCALE GENOMIC DNA]</scope>
    <source>
        <strain evidence="9">R1</strain>
        <tissue evidence="9">Leaf</tissue>
    </source>
</reference>
<keyword evidence="4" id="KW-0804">Transcription</keyword>
<dbReference type="SUPFAM" id="SSF54171">
    <property type="entry name" value="DNA-binding domain"/>
    <property type="match status" value="2"/>
</dbReference>
<accession>A0AAQ3TYD0</accession>
<evidence type="ECO:0000259" key="8">
    <source>
        <dbReference type="PROSITE" id="PS51032"/>
    </source>
</evidence>
<dbReference type="PANTHER" id="PTHR32467">
    <property type="entry name" value="AP2-LIKE ETHYLENE-RESPONSIVE TRANSCRIPTION FACTOR"/>
    <property type="match status" value="1"/>
</dbReference>
<dbReference type="PROSITE" id="PS51032">
    <property type="entry name" value="AP2_ERF"/>
    <property type="match status" value="2"/>
</dbReference>
<dbReference type="Pfam" id="PF00847">
    <property type="entry name" value="AP2"/>
    <property type="match status" value="2"/>
</dbReference>
<dbReference type="PANTHER" id="PTHR32467:SF9">
    <property type="entry name" value="APETALA2-LIKE PROTEIN 4"/>
    <property type="match status" value="1"/>
</dbReference>
<protein>
    <recommendedName>
        <fullName evidence="8">AP2/ERF domain-containing protein</fullName>
    </recommendedName>
</protein>
<name>A0AAQ3TYD0_PASNO</name>
<dbReference type="GO" id="GO:0009909">
    <property type="term" value="P:regulation of flower development"/>
    <property type="evidence" value="ECO:0007669"/>
    <property type="project" value="UniProtKB-ARBA"/>
</dbReference>
<dbReference type="GO" id="GO:0005634">
    <property type="term" value="C:nucleus"/>
    <property type="evidence" value="ECO:0007669"/>
    <property type="project" value="UniProtKB-SubCell"/>
</dbReference>
<feature type="region of interest" description="Disordered" evidence="7">
    <location>
        <begin position="326"/>
        <end position="348"/>
    </location>
</feature>
<evidence type="ECO:0000256" key="3">
    <source>
        <dbReference type="ARBA" id="ARBA00023125"/>
    </source>
</evidence>
<evidence type="ECO:0000256" key="7">
    <source>
        <dbReference type="SAM" id="MobiDB-lite"/>
    </source>
</evidence>
<feature type="domain" description="AP2/ERF" evidence="8">
    <location>
        <begin position="211"/>
        <end position="268"/>
    </location>
</feature>
<sequence>MAAATKRTCFRGGIARAAVAEEEEMQRPEGAAAGAAMIFGFPVPVVPGRPATGAVTQQFFPGAATTTTTVVAAAPAPAVPRAMMEEQCQHVAPAPSAADLWARSASRKSRRGPRSRSSQYRGVTFYRRTGRWESHIWDCGKQVYLGGFDTAQAAARAYDQAAIKFRGVSADINFTLSDYNDEIKKMKSFSKEEFVQVLRRQGAGFVRGSSRFRGVTQHKCGKWEARIGQLMGKKYVYLGLYDTELEAAQAYDKAAIKCYGKEAVTNFDPQTHNNGGQAQSWDGDELDLELTLGCAGSDPSTTAAPSRQRRTMALTLDLPEEEEDEACAGGYPHHRSTALTRTSPPTPRRTLRLPAGDHAHGSRDFPLHMLQMRLTDELGQIGSSSSGGGAAAAAGPGHMRWPNGGNYWAPPYAPGRPDDDASSAAAASSGFPLGQQACCWPTASCRPGR</sequence>
<comment type="subcellular location">
    <subcellularLocation>
        <location evidence="1">Nucleus</location>
    </subcellularLocation>
</comment>
<evidence type="ECO:0000313" key="9">
    <source>
        <dbReference type="EMBL" id="WVZ79277.1"/>
    </source>
</evidence>
<comment type="similarity">
    <text evidence="6">Belongs to the AP2/ERF transcription factor family. AP2 subfamily.</text>
</comment>
<dbReference type="AlphaFoldDB" id="A0AAQ3TYD0"/>
<keyword evidence="3" id="KW-0238">DNA-binding</keyword>
<proteinExistence type="inferred from homology"/>
<evidence type="ECO:0000256" key="5">
    <source>
        <dbReference type="ARBA" id="ARBA00023242"/>
    </source>
</evidence>
<dbReference type="InterPro" id="IPR016177">
    <property type="entry name" value="DNA-bd_dom_sf"/>
</dbReference>
<organism evidence="9 10">
    <name type="scientific">Paspalum notatum var. saurae</name>
    <dbReference type="NCBI Taxonomy" id="547442"/>
    <lineage>
        <taxon>Eukaryota</taxon>
        <taxon>Viridiplantae</taxon>
        <taxon>Streptophyta</taxon>
        <taxon>Embryophyta</taxon>
        <taxon>Tracheophyta</taxon>
        <taxon>Spermatophyta</taxon>
        <taxon>Magnoliopsida</taxon>
        <taxon>Liliopsida</taxon>
        <taxon>Poales</taxon>
        <taxon>Poaceae</taxon>
        <taxon>PACMAD clade</taxon>
        <taxon>Panicoideae</taxon>
        <taxon>Andropogonodae</taxon>
        <taxon>Paspaleae</taxon>
        <taxon>Paspalinae</taxon>
        <taxon>Paspalum</taxon>
    </lineage>
</organism>
<dbReference type="InterPro" id="IPR001471">
    <property type="entry name" value="AP2/ERF_dom"/>
</dbReference>
<dbReference type="FunFam" id="3.30.730.10:FF:000004">
    <property type="entry name" value="AP2-like ethylene-responsive transcription factor"/>
    <property type="match status" value="1"/>
</dbReference>
<dbReference type="Gene3D" id="3.30.730.10">
    <property type="entry name" value="AP2/ERF domain"/>
    <property type="match status" value="2"/>
</dbReference>
<dbReference type="PRINTS" id="PR00367">
    <property type="entry name" value="ETHRSPELEMNT"/>
</dbReference>
<dbReference type="EMBL" id="CP144750">
    <property type="protein sequence ID" value="WVZ79277.1"/>
    <property type="molecule type" value="Genomic_DNA"/>
</dbReference>
<evidence type="ECO:0000313" key="10">
    <source>
        <dbReference type="Proteomes" id="UP001341281"/>
    </source>
</evidence>
<evidence type="ECO:0000256" key="6">
    <source>
        <dbReference type="ARBA" id="ARBA00037973"/>
    </source>
</evidence>
<keyword evidence="2" id="KW-0805">Transcription regulation</keyword>
<feature type="domain" description="AP2/ERF" evidence="8">
    <location>
        <begin position="119"/>
        <end position="175"/>
    </location>
</feature>
<evidence type="ECO:0000256" key="1">
    <source>
        <dbReference type="ARBA" id="ARBA00004123"/>
    </source>
</evidence>
<evidence type="ECO:0000256" key="4">
    <source>
        <dbReference type="ARBA" id="ARBA00023163"/>
    </source>
</evidence>
<evidence type="ECO:0000256" key="2">
    <source>
        <dbReference type="ARBA" id="ARBA00023015"/>
    </source>
</evidence>
<dbReference type="GO" id="GO:0003700">
    <property type="term" value="F:DNA-binding transcription factor activity"/>
    <property type="evidence" value="ECO:0007669"/>
    <property type="project" value="InterPro"/>
</dbReference>
<dbReference type="SMART" id="SM00380">
    <property type="entry name" value="AP2"/>
    <property type="match status" value="2"/>
</dbReference>
<dbReference type="InterPro" id="IPR036955">
    <property type="entry name" value="AP2/ERF_dom_sf"/>
</dbReference>